<protein>
    <recommendedName>
        <fullName evidence="10">NAD(P)(+)--arginine ADP-ribosyltransferase</fullName>
        <ecNumber evidence="10">2.4.2.31</ecNumber>
    </recommendedName>
    <alternativeName>
        <fullName evidence="10">Mono(ADP-ribosyl)transferase</fullName>
    </alternativeName>
</protein>
<dbReference type="InterPro" id="IPR000768">
    <property type="entry name" value="ART"/>
</dbReference>
<comment type="similarity">
    <text evidence="1 10">Belongs to the Arg-specific ADP-ribosyltransferase family.</text>
</comment>
<dbReference type="GO" id="GO:0009897">
    <property type="term" value="C:external side of plasma membrane"/>
    <property type="evidence" value="ECO:0007669"/>
    <property type="project" value="Ensembl"/>
</dbReference>
<evidence type="ECO:0000256" key="2">
    <source>
        <dbReference type="ARBA" id="ARBA00022676"/>
    </source>
</evidence>
<dbReference type="GeneID" id="110298813"/>
<dbReference type="SUPFAM" id="SSF56399">
    <property type="entry name" value="ADP-ribosylation"/>
    <property type="match status" value="1"/>
</dbReference>
<dbReference type="InterPro" id="IPR050999">
    <property type="entry name" value="ADP-ribosyltransferase_ARG"/>
</dbReference>
<dbReference type="GO" id="GO:0016779">
    <property type="term" value="F:nucleotidyltransferase activity"/>
    <property type="evidence" value="ECO:0007669"/>
    <property type="project" value="UniProtKB-KW"/>
</dbReference>
<dbReference type="RefSeq" id="XP_021023950.1">
    <property type="nucleotide sequence ID" value="XM_021168291.2"/>
</dbReference>
<keyword evidence="7 10" id="KW-0520">NAD</keyword>
<dbReference type="AlphaFoldDB" id="A0A6P5PY02"/>
<accession>A0A6P5PY02</accession>
<keyword evidence="8" id="KW-1015">Disulfide bond</keyword>
<dbReference type="PANTHER" id="PTHR10339">
    <property type="entry name" value="ADP-RIBOSYLTRANSFERASE"/>
    <property type="match status" value="1"/>
</dbReference>
<evidence type="ECO:0000256" key="4">
    <source>
        <dbReference type="ARBA" id="ARBA00022695"/>
    </source>
</evidence>
<dbReference type="FunFam" id="3.90.176.10:FF:000001">
    <property type="entry name" value="NAD(P)(+)--arginine ADP-ribosyltransferase"/>
    <property type="match status" value="1"/>
</dbReference>
<dbReference type="GO" id="GO:0019677">
    <property type="term" value="P:NAD+ catabolic process"/>
    <property type="evidence" value="ECO:0007669"/>
    <property type="project" value="Ensembl"/>
</dbReference>
<evidence type="ECO:0000256" key="7">
    <source>
        <dbReference type="ARBA" id="ARBA00023027"/>
    </source>
</evidence>
<dbReference type="PANTHER" id="PTHR10339:SF24">
    <property type="entry name" value="T-CELL ECTO-ADP-RIBOSYLTRANSFERASE 1-RELATED"/>
    <property type="match status" value="1"/>
</dbReference>
<keyword evidence="3 10" id="KW-0808">Transferase</keyword>
<organism evidence="11 12">
    <name type="scientific">Mus caroli</name>
    <name type="common">Ryukyu mouse</name>
    <name type="synonym">Ricefield mouse</name>
    <dbReference type="NCBI Taxonomy" id="10089"/>
    <lineage>
        <taxon>Eukaryota</taxon>
        <taxon>Metazoa</taxon>
        <taxon>Chordata</taxon>
        <taxon>Craniata</taxon>
        <taxon>Vertebrata</taxon>
        <taxon>Euteleostomi</taxon>
        <taxon>Mammalia</taxon>
        <taxon>Eutheria</taxon>
        <taxon>Euarchontoglires</taxon>
        <taxon>Glires</taxon>
        <taxon>Rodentia</taxon>
        <taxon>Myomorpha</taxon>
        <taxon>Muroidea</taxon>
        <taxon>Muridae</taxon>
        <taxon>Murinae</taxon>
        <taxon>Mus</taxon>
        <taxon>Mus</taxon>
    </lineage>
</organism>
<keyword evidence="2 10" id="KW-0328">Glycosyltransferase</keyword>
<evidence type="ECO:0000256" key="9">
    <source>
        <dbReference type="ARBA" id="ARBA00047597"/>
    </source>
</evidence>
<proteinExistence type="inferred from homology"/>
<keyword evidence="6 10" id="KW-0521">NADP</keyword>
<feature type="signal peptide" evidence="10">
    <location>
        <begin position="1"/>
        <end position="20"/>
    </location>
</feature>
<dbReference type="PRINTS" id="PR00970">
    <property type="entry name" value="RIBTRNSFRASE"/>
</dbReference>
<sequence>MTSKIFKFFLTWWLTQQVTGLAVPFMLDMAPNAFDDQYEGCVEDMEKKAPQLLQEDFIMNEELKLEWEKAEIKWKEIKNSTSYPAGFHDFHGTAFLAYTGNLAIDFNRAVRDFKKSPDNFHYKAFHYYLTRALQLLSNQDCHPVYRGSKTKFHYTGTGSVRFGQFSSSSLTKRVALSSDFFSNHGTLFIIRTCLGVNIKEFSSFPREEEVLIPGYEVYHKVTTQNDKGYNEIFLDSPERKKSNFNCFYNGSAQIVNIDFSISGSRESCASLFLVVLLGLLVQQLTLAEL</sequence>
<feature type="chain" id="PRO_5028505307" description="NAD(P)(+)--arginine ADP-ribosyltransferase" evidence="10">
    <location>
        <begin position="21"/>
        <end position="289"/>
    </location>
</feature>
<keyword evidence="5 10" id="KW-0732">Signal</keyword>
<evidence type="ECO:0000256" key="3">
    <source>
        <dbReference type="ARBA" id="ARBA00022679"/>
    </source>
</evidence>
<keyword evidence="11" id="KW-1185">Reference proteome</keyword>
<dbReference type="PROSITE" id="PS51996">
    <property type="entry name" value="TR_MART"/>
    <property type="match status" value="1"/>
</dbReference>
<dbReference type="GO" id="GO:0003950">
    <property type="term" value="F:NAD+ poly-ADP-ribosyltransferase activity"/>
    <property type="evidence" value="ECO:0007669"/>
    <property type="project" value="TreeGrafter"/>
</dbReference>
<dbReference type="EC" id="2.4.2.31" evidence="10"/>
<comment type="catalytic activity">
    <reaction evidence="9 10">
        <text>L-arginyl-[protein] + NAD(+) = N(omega)-(ADP-D-ribosyl)-L-arginyl-[protein] + nicotinamide + H(+)</text>
        <dbReference type="Rhea" id="RHEA:19149"/>
        <dbReference type="Rhea" id="RHEA-COMP:10532"/>
        <dbReference type="Rhea" id="RHEA-COMP:15087"/>
        <dbReference type="ChEBI" id="CHEBI:15378"/>
        <dbReference type="ChEBI" id="CHEBI:17154"/>
        <dbReference type="ChEBI" id="CHEBI:29965"/>
        <dbReference type="ChEBI" id="CHEBI:57540"/>
        <dbReference type="ChEBI" id="CHEBI:142554"/>
        <dbReference type="EC" id="2.4.2.31"/>
    </reaction>
</comment>
<gene>
    <name evidence="12" type="primary">LOC110298813</name>
</gene>
<evidence type="ECO:0000313" key="11">
    <source>
        <dbReference type="Proteomes" id="UP000515126"/>
    </source>
</evidence>
<evidence type="ECO:0000256" key="6">
    <source>
        <dbReference type="ARBA" id="ARBA00022857"/>
    </source>
</evidence>
<evidence type="ECO:0000256" key="10">
    <source>
        <dbReference type="RuleBase" id="RU361228"/>
    </source>
</evidence>
<dbReference type="Pfam" id="PF01129">
    <property type="entry name" value="ART"/>
    <property type="match status" value="1"/>
</dbReference>
<dbReference type="GO" id="GO:0016798">
    <property type="term" value="F:hydrolase activity, acting on glycosyl bonds"/>
    <property type="evidence" value="ECO:0007669"/>
    <property type="project" value="Ensembl"/>
</dbReference>
<dbReference type="Gene3D" id="3.90.176.10">
    <property type="entry name" value="Toxin ADP-ribosyltransferase, Chain A, domain 1"/>
    <property type="match status" value="1"/>
</dbReference>
<evidence type="ECO:0000256" key="8">
    <source>
        <dbReference type="ARBA" id="ARBA00023157"/>
    </source>
</evidence>
<keyword evidence="4" id="KW-0548">Nucleotidyltransferase</keyword>
<name>A0A6P5PY02_MUSCR</name>
<dbReference type="Proteomes" id="UP000515126">
    <property type="component" value="Chromosome 7"/>
</dbReference>
<reference evidence="12" key="1">
    <citation type="submission" date="2025-08" db="UniProtKB">
        <authorList>
            <consortium name="RefSeq"/>
        </authorList>
    </citation>
    <scope>IDENTIFICATION</scope>
</reference>
<dbReference type="KEGG" id="mcal:110298813"/>
<dbReference type="PROSITE" id="PS01291">
    <property type="entry name" value="ART"/>
    <property type="match status" value="1"/>
</dbReference>
<evidence type="ECO:0000256" key="5">
    <source>
        <dbReference type="ARBA" id="ARBA00022729"/>
    </source>
</evidence>
<evidence type="ECO:0000313" key="12">
    <source>
        <dbReference type="RefSeq" id="XP_021023950.1"/>
    </source>
</evidence>
<evidence type="ECO:0000256" key="1">
    <source>
        <dbReference type="ARBA" id="ARBA00009558"/>
    </source>
</evidence>
<dbReference type="GO" id="GO:0106274">
    <property type="term" value="F:NAD+-protein-arginine ADP-ribosyltransferase activity"/>
    <property type="evidence" value="ECO:0007669"/>
    <property type="project" value="UniProtKB-EC"/>
</dbReference>